<gene>
    <name evidence="2" type="ORF">MPUL_31680</name>
</gene>
<dbReference type="InterPro" id="IPR009061">
    <property type="entry name" value="DNA-bd_dom_put_sf"/>
</dbReference>
<organism evidence="2 3">
    <name type="scientific">Mycolicibacterium pulveris</name>
    <name type="common">Mycobacterium pulveris</name>
    <dbReference type="NCBI Taxonomy" id="36813"/>
    <lineage>
        <taxon>Bacteria</taxon>
        <taxon>Bacillati</taxon>
        <taxon>Actinomycetota</taxon>
        <taxon>Actinomycetes</taxon>
        <taxon>Mycobacteriales</taxon>
        <taxon>Mycobacteriaceae</taxon>
        <taxon>Mycolicibacterium</taxon>
    </lineage>
</organism>
<dbReference type="EMBL" id="AP022599">
    <property type="protein sequence ID" value="BBY82010.1"/>
    <property type="molecule type" value="Genomic_DNA"/>
</dbReference>
<dbReference type="Proteomes" id="UP000467252">
    <property type="component" value="Chromosome"/>
</dbReference>
<evidence type="ECO:0000259" key="1">
    <source>
        <dbReference type="Pfam" id="PF12728"/>
    </source>
</evidence>
<dbReference type="InterPro" id="IPR010093">
    <property type="entry name" value="SinI_DNA-bd"/>
</dbReference>
<dbReference type="NCBIfam" id="TIGR01764">
    <property type="entry name" value="excise"/>
    <property type="match status" value="1"/>
</dbReference>
<dbReference type="RefSeq" id="WP_163901785.1">
    <property type="nucleotide sequence ID" value="NZ_AP022599.1"/>
</dbReference>
<dbReference type="InterPro" id="IPR041657">
    <property type="entry name" value="HTH_17"/>
</dbReference>
<protein>
    <recommendedName>
        <fullName evidence="1">Helix-turn-helix domain-containing protein</fullName>
    </recommendedName>
</protein>
<name>A0A7I7ULY9_MYCPV</name>
<feature type="domain" description="Helix-turn-helix" evidence="1">
    <location>
        <begin position="11"/>
        <end position="55"/>
    </location>
</feature>
<sequence length="65" mass="7096">MSTNTKPARLITITQAAEMLAVDPRTIRRWIAQGRLKARRIGPKLIRVELASVEAMGQPVGGGSR</sequence>
<reference evidence="2 3" key="1">
    <citation type="journal article" date="2019" name="Emerg. Microbes Infect.">
        <title>Comprehensive subspecies identification of 175 nontuberculous mycobacteria species based on 7547 genomic profiles.</title>
        <authorList>
            <person name="Matsumoto Y."/>
            <person name="Kinjo T."/>
            <person name="Motooka D."/>
            <person name="Nabeya D."/>
            <person name="Jung N."/>
            <person name="Uechi K."/>
            <person name="Horii T."/>
            <person name="Iida T."/>
            <person name="Fujita J."/>
            <person name="Nakamura S."/>
        </authorList>
    </citation>
    <scope>NUCLEOTIDE SEQUENCE [LARGE SCALE GENOMIC DNA]</scope>
    <source>
        <strain evidence="2 3">JCM 6370</strain>
    </source>
</reference>
<dbReference type="GO" id="GO:0003677">
    <property type="term" value="F:DNA binding"/>
    <property type="evidence" value="ECO:0007669"/>
    <property type="project" value="InterPro"/>
</dbReference>
<dbReference type="Gene3D" id="1.10.1660.10">
    <property type="match status" value="1"/>
</dbReference>
<accession>A0A7I7ULY9</accession>
<dbReference type="AlphaFoldDB" id="A0A7I7ULY9"/>
<dbReference type="SUPFAM" id="SSF46955">
    <property type="entry name" value="Putative DNA-binding domain"/>
    <property type="match status" value="1"/>
</dbReference>
<evidence type="ECO:0000313" key="2">
    <source>
        <dbReference type="EMBL" id="BBY82010.1"/>
    </source>
</evidence>
<evidence type="ECO:0000313" key="3">
    <source>
        <dbReference type="Proteomes" id="UP000467252"/>
    </source>
</evidence>
<dbReference type="Pfam" id="PF12728">
    <property type="entry name" value="HTH_17"/>
    <property type="match status" value="1"/>
</dbReference>
<proteinExistence type="predicted"/>
<keyword evidence="3" id="KW-1185">Reference proteome</keyword>